<dbReference type="Pfam" id="PF00440">
    <property type="entry name" value="TetR_N"/>
    <property type="match status" value="1"/>
</dbReference>
<proteinExistence type="predicted"/>
<dbReference type="InterPro" id="IPR009057">
    <property type="entry name" value="Homeodomain-like_sf"/>
</dbReference>
<feature type="DNA-binding region" description="H-T-H motif" evidence="2">
    <location>
        <begin position="34"/>
        <end position="53"/>
    </location>
</feature>
<keyword evidence="5" id="KW-1185">Reference proteome</keyword>
<dbReference type="AlphaFoldDB" id="A0A1H3CBD6"/>
<dbReference type="InterPro" id="IPR050624">
    <property type="entry name" value="HTH-type_Tx_Regulator"/>
</dbReference>
<evidence type="ECO:0000259" key="3">
    <source>
        <dbReference type="PROSITE" id="PS50977"/>
    </source>
</evidence>
<dbReference type="SUPFAM" id="SSF46689">
    <property type="entry name" value="Homeodomain-like"/>
    <property type="match status" value="1"/>
</dbReference>
<evidence type="ECO:0000313" key="4">
    <source>
        <dbReference type="EMBL" id="SDX51385.1"/>
    </source>
</evidence>
<dbReference type="RefSeq" id="WP_090243245.1">
    <property type="nucleotide sequence ID" value="NZ_FNOU01000003.1"/>
</dbReference>
<dbReference type="InterPro" id="IPR039532">
    <property type="entry name" value="TetR_C_Firmicutes"/>
</dbReference>
<sequence length="192" mass="22467">MEEKKEDRRVRKTKRQLRQALTELLKEKPIQEIKVREIADLIDINRGTFYQHYRDIYDMLYQIEDELFAQFNQILAETEEEADETNAMPLLTKIFTFLKDNSDLTVALMGPNGDPVFVEKVKALVKERCIHDWMHAYQDAKTPHFEYYYAFVVSGCLGLFQRWMENGSEEPPEAVAELAVEMILKGVNVLNA</sequence>
<evidence type="ECO:0000313" key="5">
    <source>
        <dbReference type="Proteomes" id="UP000199652"/>
    </source>
</evidence>
<keyword evidence="1 2" id="KW-0238">DNA-binding</keyword>
<protein>
    <submittedName>
        <fullName evidence="4">DNA-binding transcriptional regulator, AcrR family</fullName>
    </submittedName>
</protein>
<organism evidence="4 5">
    <name type="scientific">Eubacterium barkeri</name>
    <name type="common">Clostridium barkeri</name>
    <dbReference type="NCBI Taxonomy" id="1528"/>
    <lineage>
        <taxon>Bacteria</taxon>
        <taxon>Bacillati</taxon>
        <taxon>Bacillota</taxon>
        <taxon>Clostridia</taxon>
        <taxon>Eubacteriales</taxon>
        <taxon>Eubacteriaceae</taxon>
        <taxon>Eubacterium</taxon>
    </lineage>
</organism>
<dbReference type="GO" id="GO:0003677">
    <property type="term" value="F:DNA binding"/>
    <property type="evidence" value="ECO:0007669"/>
    <property type="project" value="UniProtKB-UniRule"/>
</dbReference>
<dbReference type="InterPro" id="IPR001647">
    <property type="entry name" value="HTH_TetR"/>
</dbReference>
<dbReference type="EMBL" id="FNOU01000003">
    <property type="protein sequence ID" value="SDX51385.1"/>
    <property type="molecule type" value="Genomic_DNA"/>
</dbReference>
<dbReference type="PANTHER" id="PTHR43479:SF7">
    <property type="entry name" value="TETR-FAMILY TRANSCRIPTIONAL REGULATOR"/>
    <property type="match status" value="1"/>
</dbReference>
<feature type="domain" description="HTH tetR-type" evidence="3">
    <location>
        <begin position="11"/>
        <end position="71"/>
    </location>
</feature>
<evidence type="ECO:0000256" key="1">
    <source>
        <dbReference type="ARBA" id="ARBA00023125"/>
    </source>
</evidence>
<reference evidence="5" key="1">
    <citation type="submission" date="2016-10" db="EMBL/GenBank/DDBJ databases">
        <authorList>
            <person name="Varghese N."/>
            <person name="Submissions S."/>
        </authorList>
    </citation>
    <scope>NUCLEOTIDE SEQUENCE [LARGE SCALE GENOMIC DNA]</scope>
    <source>
        <strain evidence="5">VPI 5359</strain>
    </source>
</reference>
<dbReference type="Proteomes" id="UP000199652">
    <property type="component" value="Unassembled WGS sequence"/>
</dbReference>
<dbReference type="Pfam" id="PF14278">
    <property type="entry name" value="TetR_C_8"/>
    <property type="match status" value="1"/>
</dbReference>
<gene>
    <name evidence="4" type="ORF">SAMN04488579_10333</name>
</gene>
<dbReference type="PANTHER" id="PTHR43479">
    <property type="entry name" value="ACREF/ENVCD OPERON REPRESSOR-RELATED"/>
    <property type="match status" value="1"/>
</dbReference>
<evidence type="ECO:0000256" key="2">
    <source>
        <dbReference type="PROSITE-ProRule" id="PRU00335"/>
    </source>
</evidence>
<name>A0A1H3CBD6_EUBBA</name>
<dbReference type="Gene3D" id="1.10.357.10">
    <property type="entry name" value="Tetracycline Repressor, domain 2"/>
    <property type="match status" value="1"/>
</dbReference>
<dbReference type="PROSITE" id="PS50977">
    <property type="entry name" value="HTH_TETR_2"/>
    <property type="match status" value="1"/>
</dbReference>
<dbReference type="STRING" id="1528.SAMN04488579_10333"/>
<accession>A0A1H3CBD6</accession>
<dbReference type="OrthoDB" id="9810250at2"/>